<feature type="compositionally biased region" description="Low complexity" evidence="1">
    <location>
        <begin position="180"/>
        <end position="199"/>
    </location>
</feature>
<name>A0A1Y0CGY9_9MYCO</name>
<feature type="compositionally biased region" description="Polar residues" evidence="1">
    <location>
        <begin position="108"/>
        <end position="123"/>
    </location>
</feature>
<feature type="region of interest" description="Disordered" evidence="1">
    <location>
        <begin position="95"/>
        <end position="129"/>
    </location>
</feature>
<accession>A0A1Y0CGY9</accession>
<reference evidence="2 3" key="1">
    <citation type="submission" date="2017-04" db="EMBL/GenBank/DDBJ databases">
        <title>Whole Genome Sequence of 1,4-Dioxane Degrading Bacterium Mycobacterium dioxanotrophicus PH-06.</title>
        <authorList>
            <person name="He Y."/>
        </authorList>
    </citation>
    <scope>NUCLEOTIDE SEQUENCE [LARGE SCALE GENOMIC DNA]</scope>
    <source>
        <strain evidence="2 3">PH-06</strain>
        <plasmid evidence="2 3">unnamed4</plasmid>
    </source>
</reference>
<feature type="compositionally biased region" description="Low complexity" evidence="1">
    <location>
        <begin position="95"/>
        <end position="105"/>
    </location>
</feature>
<keyword evidence="3" id="KW-1185">Reference proteome</keyword>
<feature type="region of interest" description="Disordered" evidence="1">
    <location>
        <begin position="179"/>
        <end position="214"/>
    </location>
</feature>
<evidence type="ECO:0008006" key="4">
    <source>
        <dbReference type="Google" id="ProtNLM"/>
    </source>
</evidence>
<geneLocation type="plasmid" evidence="2 3">
    <name>unnamed4</name>
</geneLocation>
<gene>
    <name evidence="2" type="ORF">BTO20_38730</name>
</gene>
<protein>
    <recommendedName>
        <fullName evidence="4">F5/8 type C domain-containing protein</fullName>
    </recommendedName>
</protein>
<sequence length="382" mass="39664">MTNPLQTILADPELRVWPTRNHTAEPDGTHDLDAQNIAAESNDQTGSQVGKDVDAEAAISRINALLEPASEFDRATNTAPNLQPAAEVVEFNTSAPADYAPDPDAQSGADSQSCPSEEGTTSPRGFDDIAAKPNAVADRVAQFREWLSAGGWKSPKTLGSVAAVAVVLVTIALSGSGTDPAAPSAQIAAEPPPIAQSSPGPAAAPVGSDVPLGPESVLSATARCPAPSSDPMNALRPESTQPWVCVRAWQVDGQLLEIVFDRPYVISSVGIMPGASTEVDGQDQWVKYRTVSRLTWSFNDPARTKVSQTTGDRRELMVTPVAATGCRSAPDCPVIASAVTITIEKTSEPSNPGSLQSPGSGLGADYTAFAVSHLEIVGHPAG</sequence>
<proteinExistence type="predicted"/>
<evidence type="ECO:0000313" key="2">
    <source>
        <dbReference type="EMBL" id="ART74531.1"/>
    </source>
</evidence>
<keyword evidence="2" id="KW-0614">Plasmid</keyword>
<dbReference type="KEGG" id="mdx:BTO20_38730"/>
<evidence type="ECO:0000313" key="3">
    <source>
        <dbReference type="Proteomes" id="UP000195331"/>
    </source>
</evidence>
<dbReference type="Proteomes" id="UP000195331">
    <property type="component" value="Plasmid unnamed4"/>
</dbReference>
<dbReference type="AlphaFoldDB" id="A0A1Y0CGY9"/>
<dbReference type="RefSeq" id="WP_087083936.1">
    <property type="nucleotide sequence ID" value="NZ_CP020813.1"/>
</dbReference>
<evidence type="ECO:0000256" key="1">
    <source>
        <dbReference type="SAM" id="MobiDB-lite"/>
    </source>
</evidence>
<dbReference type="EMBL" id="CP020813">
    <property type="protein sequence ID" value="ART74531.1"/>
    <property type="molecule type" value="Genomic_DNA"/>
</dbReference>
<organism evidence="2 3">
    <name type="scientific">Mycobacterium dioxanotrophicus</name>
    <dbReference type="NCBI Taxonomy" id="482462"/>
    <lineage>
        <taxon>Bacteria</taxon>
        <taxon>Bacillati</taxon>
        <taxon>Actinomycetota</taxon>
        <taxon>Actinomycetes</taxon>
        <taxon>Mycobacteriales</taxon>
        <taxon>Mycobacteriaceae</taxon>
        <taxon>Mycobacterium</taxon>
    </lineage>
</organism>
<dbReference type="OrthoDB" id="4526353at2"/>